<evidence type="ECO:0000313" key="3">
    <source>
        <dbReference type="EMBL" id="GIG99086.1"/>
    </source>
</evidence>
<proteinExistence type="predicted"/>
<dbReference type="RefSeq" id="WP_203860486.1">
    <property type="nucleotide sequence ID" value="NZ_BAAAZQ010000009.1"/>
</dbReference>
<sequence length="310" mass="32034">MTFRLHANVDGSVDAPVLVLGSSLGTSGAMWRPQLPALTRHHRVIRYDHLGHGDSDVPTGPYTIADLGQAVLRLLDDLDLPRVSYAGLSLGGMVGMWLAANAPDRIDRLVLLCTSAWLGPAHGWRDRAAATRAGGVEAVADAVLGRWFTRGFAASRPEVVAGYRSMLTATQPEGYAGCCEAIAGMDLRDDLARITAPTLVIAGANDPAIPIEHARVLADRIPGAGLRVVGDAAHLASVEQPDRVGRLILDHLGGAADPPGTVSPGTVSPGIATAGTVSPGSASTGDGAMGVASAGDGRPERSGWKERMDG</sequence>
<gene>
    <name evidence="3" type="primary">pcaD_1</name>
    <name evidence="3" type="ORF">Pma05_56590</name>
</gene>
<evidence type="ECO:0000313" key="4">
    <source>
        <dbReference type="Proteomes" id="UP000621500"/>
    </source>
</evidence>
<dbReference type="Gene3D" id="3.40.50.1820">
    <property type="entry name" value="alpha/beta hydrolase"/>
    <property type="match status" value="1"/>
</dbReference>
<organism evidence="3 4">
    <name type="scientific">Plantactinospora mayteni</name>
    <dbReference type="NCBI Taxonomy" id="566021"/>
    <lineage>
        <taxon>Bacteria</taxon>
        <taxon>Bacillati</taxon>
        <taxon>Actinomycetota</taxon>
        <taxon>Actinomycetes</taxon>
        <taxon>Micromonosporales</taxon>
        <taxon>Micromonosporaceae</taxon>
        <taxon>Plantactinospora</taxon>
    </lineage>
</organism>
<protein>
    <submittedName>
        <fullName evidence="3">3-oxoadipate enol-lactonase</fullName>
    </submittedName>
</protein>
<dbReference type="SUPFAM" id="SSF53474">
    <property type="entry name" value="alpha/beta-Hydrolases"/>
    <property type="match status" value="1"/>
</dbReference>
<dbReference type="PRINTS" id="PR00111">
    <property type="entry name" value="ABHYDROLASE"/>
</dbReference>
<dbReference type="PANTHER" id="PTHR43798:SF5">
    <property type="entry name" value="MONOACYLGLYCEROL LIPASE ABHD6"/>
    <property type="match status" value="1"/>
</dbReference>
<evidence type="ECO:0000259" key="2">
    <source>
        <dbReference type="Pfam" id="PF00561"/>
    </source>
</evidence>
<accession>A0ABQ4EWR7</accession>
<feature type="region of interest" description="Disordered" evidence="1">
    <location>
        <begin position="255"/>
        <end position="310"/>
    </location>
</feature>
<dbReference type="PANTHER" id="PTHR43798">
    <property type="entry name" value="MONOACYLGLYCEROL LIPASE"/>
    <property type="match status" value="1"/>
</dbReference>
<dbReference type="InterPro" id="IPR029058">
    <property type="entry name" value="AB_hydrolase_fold"/>
</dbReference>
<comment type="caution">
    <text evidence="3">The sequence shown here is derived from an EMBL/GenBank/DDBJ whole genome shotgun (WGS) entry which is preliminary data.</text>
</comment>
<name>A0ABQ4EWR7_9ACTN</name>
<evidence type="ECO:0000256" key="1">
    <source>
        <dbReference type="SAM" id="MobiDB-lite"/>
    </source>
</evidence>
<dbReference type="NCBIfam" id="TIGR02427">
    <property type="entry name" value="protocat_pcaD"/>
    <property type="match status" value="1"/>
</dbReference>
<dbReference type="InterPro" id="IPR000073">
    <property type="entry name" value="AB_hydrolase_1"/>
</dbReference>
<dbReference type="InterPro" id="IPR050266">
    <property type="entry name" value="AB_hydrolase_sf"/>
</dbReference>
<reference evidence="3 4" key="1">
    <citation type="submission" date="2021-01" db="EMBL/GenBank/DDBJ databases">
        <title>Whole genome shotgun sequence of Plantactinospora mayteni NBRC 109088.</title>
        <authorList>
            <person name="Komaki H."/>
            <person name="Tamura T."/>
        </authorList>
    </citation>
    <scope>NUCLEOTIDE SEQUENCE [LARGE SCALE GENOMIC DNA]</scope>
    <source>
        <strain evidence="3 4">NBRC 109088</strain>
    </source>
</reference>
<feature type="compositionally biased region" description="Basic and acidic residues" evidence="1">
    <location>
        <begin position="297"/>
        <end position="310"/>
    </location>
</feature>
<dbReference type="Pfam" id="PF00561">
    <property type="entry name" value="Abhydrolase_1"/>
    <property type="match status" value="1"/>
</dbReference>
<dbReference type="InterPro" id="IPR026968">
    <property type="entry name" value="PcaD/CatD"/>
</dbReference>
<keyword evidence="4" id="KW-1185">Reference proteome</keyword>
<dbReference type="Proteomes" id="UP000621500">
    <property type="component" value="Unassembled WGS sequence"/>
</dbReference>
<feature type="domain" description="AB hydrolase-1" evidence="2">
    <location>
        <begin position="16"/>
        <end position="240"/>
    </location>
</feature>
<dbReference type="EMBL" id="BONX01000039">
    <property type="protein sequence ID" value="GIG99086.1"/>
    <property type="molecule type" value="Genomic_DNA"/>
</dbReference>
<feature type="compositionally biased region" description="Polar residues" evidence="1">
    <location>
        <begin position="275"/>
        <end position="284"/>
    </location>
</feature>